<name>A0ABQ6DVF1_9GAMM</name>
<feature type="transmembrane region" description="Helical" evidence="1">
    <location>
        <begin position="20"/>
        <end position="42"/>
    </location>
</feature>
<protein>
    <recommendedName>
        <fullName evidence="4">Cbb3-type cytochrome c oxidase subunit 3</fullName>
    </recommendedName>
</protein>
<keyword evidence="3" id="KW-1185">Reference proteome</keyword>
<comment type="caution">
    <text evidence="2">The sequence shown here is derived from an EMBL/GenBank/DDBJ whole genome shotgun (WGS) entry which is preliminary data.</text>
</comment>
<keyword evidence="1" id="KW-0472">Membrane</keyword>
<evidence type="ECO:0000313" key="3">
    <source>
        <dbReference type="Proteomes" id="UP001157353"/>
    </source>
</evidence>
<dbReference type="CDD" id="cd01324">
    <property type="entry name" value="cbb3_Oxidase_CcoQ"/>
    <property type="match status" value="1"/>
</dbReference>
<keyword evidence="1" id="KW-1133">Transmembrane helix</keyword>
<keyword evidence="1" id="KW-0812">Transmembrane</keyword>
<dbReference type="Pfam" id="PF05545">
    <property type="entry name" value="FixQ"/>
    <property type="match status" value="1"/>
</dbReference>
<gene>
    <name evidence="2" type="ORF">GCM10007916_01350</name>
</gene>
<proteinExistence type="predicted"/>
<dbReference type="InterPro" id="IPR008621">
    <property type="entry name" value="Cbb3-typ_cyt_oxidase_comp"/>
</dbReference>
<organism evidence="2 3">
    <name type="scientific">Psychromonas marina</name>
    <dbReference type="NCBI Taxonomy" id="88364"/>
    <lineage>
        <taxon>Bacteria</taxon>
        <taxon>Pseudomonadati</taxon>
        <taxon>Pseudomonadota</taxon>
        <taxon>Gammaproteobacteria</taxon>
        <taxon>Alteromonadales</taxon>
        <taxon>Psychromonadaceae</taxon>
        <taxon>Psychromonas</taxon>
    </lineage>
</organism>
<evidence type="ECO:0008006" key="4">
    <source>
        <dbReference type="Google" id="ProtNLM"/>
    </source>
</evidence>
<evidence type="ECO:0000256" key="1">
    <source>
        <dbReference type="SAM" id="Phobius"/>
    </source>
</evidence>
<accession>A0ABQ6DVF1</accession>
<evidence type="ECO:0000313" key="2">
    <source>
        <dbReference type="EMBL" id="GLS89068.1"/>
    </source>
</evidence>
<sequence length="79" mass="8922">MIKVPSYLGTKAAGGFMDFATFNGLYTLFLIVIFVALIFWAYSKKQKKQFDDIANSIFDESQDLTNTDGENRKQSGVKK</sequence>
<reference evidence="3" key="1">
    <citation type="journal article" date="2019" name="Int. J. Syst. Evol. Microbiol.">
        <title>The Global Catalogue of Microorganisms (GCM) 10K type strain sequencing project: providing services to taxonomists for standard genome sequencing and annotation.</title>
        <authorList>
            <consortium name="The Broad Institute Genomics Platform"/>
            <consortium name="The Broad Institute Genome Sequencing Center for Infectious Disease"/>
            <person name="Wu L."/>
            <person name="Ma J."/>
        </authorList>
    </citation>
    <scope>NUCLEOTIDE SEQUENCE [LARGE SCALE GENOMIC DNA]</scope>
    <source>
        <strain evidence="3">NBRC 103166</strain>
    </source>
</reference>
<dbReference type="Proteomes" id="UP001157353">
    <property type="component" value="Unassembled WGS sequence"/>
</dbReference>
<dbReference type="EMBL" id="BSPQ01000001">
    <property type="protein sequence ID" value="GLS89068.1"/>
    <property type="molecule type" value="Genomic_DNA"/>
</dbReference>